<dbReference type="GO" id="GO:0006508">
    <property type="term" value="P:proteolysis"/>
    <property type="evidence" value="ECO:0007669"/>
    <property type="project" value="UniProtKB-KW"/>
</dbReference>
<dbReference type="InterPro" id="IPR028889">
    <property type="entry name" value="USP"/>
</dbReference>
<feature type="compositionally biased region" description="Basic and acidic residues" evidence="2">
    <location>
        <begin position="391"/>
        <end position="420"/>
    </location>
</feature>
<organism evidence="4 5">
    <name type="scientific">Mastacembelus armatus</name>
    <name type="common">zig-zag eel</name>
    <dbReference type="NCBI Taxonomy" id="205130"/>
    <lineage>
        <taxon>Eukaryota</taxon>
        <taxon>Metazoa</taxon>
        <taxon>Chordata</taxon>
        <taxon>Craniata</taxon>
        <taxon>Vertebrata</taxon>
        <taxon>Euteleostomi</taxon>
        <taxon>Actinopterygii</taxon>
        <taxon>Neopterygii</taxon>
        <taxon>Teleostei</taxon>
        <taxon>Neoteleostei</taxon>
        <taxon>Acanthomorphata</taxon>
        <taxon>Anabantaria</taxon>
        <taxon>Synbranchiformes</taxon>
        <taxon>Mastacembelidae</taxon>
        <taxon>Mastacembelus</taxon>
    </lineage>
</organism>
<dbReference type="EC" id="3.4.19.12" evidence="1"/>
<reference evidence="4" key="2">
    <citation type="submission" date="2025-09" db="UniProtKB">
        <authorList>
            <consortium name="Ensembl"/>
        </authorList>
    </citation>
    <scope>IDENTIFICATION</scope>
</reference>
<dbReference type="GO" id="GO:0005634">
    <property type="term" value="C:nucleus"/>
    <property type="evidence" value="ECO:0007669"/>
    <property type="project" value="TreeGrafter"/>
</dbReference>
<keyword evidence="1" id="KW-0833">Ubl conjugation pathway</keyword>
<evidence type="ECO:0000256" key="1">
    <source>
        <dbReference type="RuleBase" id="RU366025"/>
    </source>
</evidence>
<dbReference type="GO" id="GO:0004843">
    <property type="term" value="F:cysteine-type deubiquitinase activity"/>
    <property type="evidence" value="ECO:0007669"/>
    <property type="project" value="UniProtKB-UniRule"/>
</dbReference>
<dbReference type="SUPFAM" id="SSF54001">
    <property type="entry name" value="Cysteine proteinases"/>
    <property type="match status" value="1"/>
</dbReference>
<keyword evidence="5" id="KW-1185">Reference proteome</keyword>
<dbReference type="InterPro" id="IPR018200">
    <property type="entry name" value="USP_CS"/>
</dbReference>
<feature type="domain" description="USP" evidence="3">
    <location>
        <begin position="9"/>
        <end position="285"/>
    </location>
</feature>
<feature type="region of interest" description="Disordered" evidence="2">
    <location>
        <begin position="326"/>
        <end position="499"/>
    </location>
</feature>
<dbReference type="PANTHER" id="PTHR24006">
    <property type="entry name" value="UBIQUITIN CARBOXYL-TERMINAL HYDROLASE"/>
    <property type="match status" value="1"/>
</dbReference>
<dbReference type="GeneID" id="113145282"/>
<accession>A0A3Q3ML39</accession>
<evidence type="ECO:0000256" key="2">
    <source>
        <dbReference type="SAM" id="MobiDB-lite"/>
    </source>
</evidence>
<dbReference type="RefSeq" id="XP_026187610.1">
    <property type="nucleotide sequence ID" value="XM_026331825.1"/>
</dbReference>
<protein>
    <recommendedName>
        <fullName evidence="1">Ubiquitin carboxyl-terminal hydrolase</fullName>
        <ecNumber evidence="1">3.4.19.12</ecNumber>
    </recommendedName>
</protein>
<feature type="compositionally biased region" description="Basic and acidic residues" evidence="2">
    <location>
        <begin position="481"/>
        <end position="491"/>
    </location>
</feature>
<feature type="compositionally biased region" description="Polar residues" evidence="2">
    <location>
        <begin position="461"/>
        <end position="480"/>
    </location>
</feature>
<comment type="similarity">
    <text evidence="1">Belongs to the peptidase C19 family.</text>
</comment>
<dbReference type="Pfam" id="PF00443">
    <property type="entry name" value="UCH"/>
    <property type="match status" value="1"/>
</dbReference>
<dbReference type="InterPro" id="IPR038765">
    <property type="entry name" value="Papain-like_cys_pep_sf"/>
</dbReference>
<feature type="compositionally biased region" description="Basic and acidic residues" evidence="2">
    <location>
        <begin position="551"/>
        <end position="563"/>
    </location>
</feature>
<feature type="compositionally biased region" description="Basic and acidic residues" evidence="2">
    <location>
        <begin position="430"/>
        <end position="459"/>
    </location>
</feature>
<reference evidence="4" key="1">
    <citation type="submission" date="2025-08" db="UniProtKB">
        <authorList>
            <consortium name="Ensembl"/>
        </authorList>
    </citation>
    <scope>IDENTIFICATION</scope>
</reference>
<feature type="region of interest" description="Disordered" evidence="2">
    <location>
        <begin position="549"/>
        <end position="581"/>
    </location>
</feature>
<dbReference type="GO" id="GO:0005829">
    <property type="term" value="C:cytosol"/>
    <property type="evidence" value="ECO:0007669"/>
    <property type="project" value="TreeGrafter"/>
</dbReference>
<dbReference type="STRING" id="205130.ENSMAMP00000023541"/>
<keyword evidence="1" id="KW-0788">Thiol protease</keyword>
<sequence>MNNAHIHYNGLVNQGATCYLNSVVQVLYMTKGFREAVERHTCENPQCVECDLKPLFKDLKTKTACPSTITEKLGITRVYEQQDAAEYFENMLNLTSPGTAQVFHGELTHKITCSHGHTEKSSDEQFWHLPLALMDSSSNQYNVENGIEELFRASDFRGEDQMYCEGCDDKADATATCEVKQHPDALMLLLKRFHFDYNHMTYVKNNQAVCVPCTLEIPQNQKYDLYAVVDHFGGLRGGHYTATIKSQDDDENRWYNFNDKTVTVLNQTDFIKRSQSAYLLFYKKYTTDAADTGTETIREVSTNGALLPDVSDKCDLSKDAENLMKTEEDEVEKDTAEAHPHDRVEEGRVGDLTNPSLHPQRSEDCAVDGDRKGNMSKDDQACEQGNSSLELKPEQQTKEKRDVNRDEEQKRKDEQAERKGSSTTNSYHSEGLEDQQRSEQKVSDTCTDVHVEKQDKDQENQGDNEQSQNRGESSFVQAESESGRLTEEHKAEKKRQKAKKIHVKIIEEEFTTTSGGIQKITEIENKRIETGDKTKDIKETLSEKVCNLKLNEPEKNRNKRGNEDEIEMNSTLPSNAKKLKL</sequence>
<dbReference type="GO" id="GO:0016579">
    <property type="term" value="P:protein deubiquitination"/>
    <property type="evidence" value="ECO:0007669"/>
    <property type="project" value="InterPro"/>
</dbReference>
<feature type="compositionally biased region" description="Basic and acidic residues" evidence="2">
    <location>
        <begin position="333"/>
        <end position="349"/>
    </location>
</feature>
<evidence type="ECO:0000259" key="3">
    <source>
        <dbReference type="PROSITE" id="PS50235"/>
    </source>
</evidence>
<dbReference type="Ensembl" id="ENSMAMT00000024144.2">
    <property type="protein sequence ID" value="ENSMAMP00000023541.1"/>
    <property type="gene ID" value="ENSMAMG00000015842.2"/>
</dbReference>
<dbReference type="Gene3D" id="3.90.70.10">
    <property type="entry name" value="Cysteine proteinases"/>
    <property type="match status" value="1"/>
</dbReference>
<feature type="compositionally biased region" description="Basic and acidic residues" evidence="2">
    <location>
        <begin position="360"/>
        <end position="380"/>
    </location>
</feature>
<proteinExistence type="inferred from homology"/>
<name>A0A3Q3ML39_9TELE</name>
<evidence type="ECO:0000313" key="5">
    <source>
        <dbReference type="Proteomes" id="UP000261640"/>
    </source>
</evidence>
<dbReference type="PROSITE" id="PS50235">
    <property type="entry name" value="USP_3"/>
    <property type="match status" value="1"/>
</dbReference>
<dbReference type="OrthoDB" id="292964at2759"/>
<dbReference type="PROSITE" id="PS00972">
    <property type="entry name" value="USP_1"/>
    <property type="match status" value="1"/>
</dbReference>
<dbReference type="PROSITE" id="PS00973">
    <property type="entry name" value="USP_2"/>
    <property type="match status" value="1"/>
</dbReference>
<dbReference type="InterPro" id="IPR001394">
    <property type="entry name" value="Peptidase_C19_UCH"/>
</dbReference>
<dbReference type="PANTHER" id="PTHR24006:SF899">
    <property type="entry name" value="UBIQUITIN CARBOXYL-TERMINAL HYDROLASE"/>
    <property type="match status" value="1"/>
</dbReference>
<keyword evidence="1" id="KW-0378">Hydrolase</keyword>
<dbReference type="Proteomes" id="UP000261640">
    <property type="component" value="Unplaced"/>
</dbReference>
<dbReference type="GeneTree" id="ENSGT00940000174852"/>
<dbReference type="InParanoid" id="A0A3Q3ML39"/>
<keyword evidence="1" id="KW-0645">Protease</keyword>
<dbReference type="InterPro" id="IPR050164">
    <property type="entry name" value="Peptidase_C19"/>
</dbReference>
<evidence type="ECO:0000313" key="4">
    <source>
        <dbReference type="Ensembl" id="ENSMAMP00000023541.1"/>
    </source>
</evidence>
<comment type="catalytic activity">
    <reaction evidence="1">
        <text>Thiol-dependent hydrolysis of ester, thioester, amide, peptide and isopeptide bonds formed by the C-terminal Gly of ubiquitin (a 76-residue protein attached to proteins as an intracellular targeting signal).</text>
        <dbReference type="EC" id="3.4.19.12"/>
    </reaction>
</comment>
<dbReference type="AlphaFoldDB" id="A0A3Q3ML39"/>